<dbReference type="RefSeq" id="WP_128389069.1">
    <property type="nucleotide sequence ID" value="NZ_SBII01000003.1"/>
</dbReference>
<dbReference type="AlphaFoldDB" id="A0A3S3RKG2"/>
<reference evidence="1 2" key="1">
    <citation type="submission" date="2019-01" db="EMBL/GenBank/DDBJ databases">
        <title>Flavobacterium sp. nov.,isolated from freshwater.</title>
        <authorList>
            <person name="Zhang R."/>
            <person name="Du Z.-J."/>
        </authorList>
    </citation>
    <scope>NUCLEOTIDE SEQUENCE [LARGE SCALE GENOMIC DNA]</scope>
    <source>
        <strain evidence="1 2">1E403</strain>
    </source>
</reference>
<gene>
    <name evidence="1" type="ORF">EPI11_06150</name>
</gene>
<proteinExistence type="predicted"/>
<dbReference type="PROSITE" id="PS51257">
    <property type="entry name" value="PROKAR_LIPOPROTEIN"/>
    <property type="match status" value="1"/>
</dbReference>
<comment type="caution">
    <text evidence="1">The sequence shown here is derived from an EMBL/GenBank/DDBJ whole genome shotgun (WGS) entry which is preliminary data.</text>
</comment>
<dbReference type="EMBL" id="SBII01000003">
    <property type="protein sequence ID" value="RWX01532.1"/>
    <property type="molecule type" value="Genomic_DNA"/>
</dbReference>
<keyword evidence="2" id="KW-1185">Reference proteome</keyword>
<evidence type="ECO:0000313" key="2">
    <source>
        <dbReference type="Proteomes" id="UP000287527"/>
    </source>
</evidence>
<accession>A0A3S3RKG2</accession>
<sequence length="107" mass="12764">MKYFLIFASLLFLSCTNDKDRISRVEEFLGTDLPTNYKMDYSEDMGLDMIEITLEENDFNELLKKIDTSKFEKSETDYYKNTEGEGDDVTRILFLTKEHKIKYSEKW</sequence>
<organism evidence="1 2">
    <name type="scientific">Flavobacterium cerinum</name>
    <dbReference type="NCBI Taxonomy" id="2502784"/>
    <lineage>
        <taxon>Bacteria</taxon>
        <taxon>Pseudomonadati</taxon>
        <taxon>Bacteroidota</taxon>
        <taxon>Flavobacteriia</taxon>
        <taxon>Flavobacteriales</taxon>
        <taxon>Flavobacteriaceae</taxon>
        <taxon>Flavobacterium</taxon>
    </lineage>
</organism>
<dbReference type="Proteomes" id="UP000287527">
    <property type="component" value="Unassembled WGS sequence"/>
</dbReference>
<evidence type="ECO:0000313" key="1">
    <source>
        <dbReference type="EMBL" id="RWX01532.1"/>
    </source>
</evidence>
<protein>
    <submittedName>
        <fullName evidence="1">Uncharacterized protein</fullName>
    </submittedName>
</protein>
<name>A0A3S3RKG2_9FLAO</name>